<feature type="region of interest" description="Disordered" evidence="2">
    <location>
        <begin position="338"/>
        <end position="393"/>
    </location>
</feature>
<dbReference type="Proteomes" id="UP001271007">
    <property type="component" value="Unassembled WGS sequence"/>
</dbReference>
<sequence>MADQVTIDVDPEGDVILVCGSQEVQKLRVHSKVLALSSKAFKVLLSPYFREGAQLASTSTVEIPLPNDSAEGMRILCCVLHHRNDDVPKWLSPVQVLTIAMLTDKYDCMQATKHVAELWIQELRYCEDLHRHTLIAATFYFQIESLWPHVCKDFIYECVRTFKRLPNFDHAPALERLCDVLEHTKEQLYERVTRGIADLIREPQNWRCSTIIECDTIAEYLYWLTSSLNDSGILTSGQRGQCTLDHLSYHLHVFEAKASRSSGRNYHETSADNAELSQRKEQARSALQHLAHATEDFRVPCLLCALSGPAQGGDESCTHHQQAFPPCWSGGYHSVRPGNSSSQAASRNAISAAQGHDKPARVEVGGGSIAMDNSEGQQSRTSDRKRTDEEMERAVPLGLGSELPCFLLATAGYMMYRAPFAACPLAPKSSIVHFSPFS</sequence>
<name>A0AAJ0DBM1_9PEZI</name>
<feature type="compositionally biased region" description="Polar residues" evidence="2">
    <location>
        <begin position="338"/>
        <end position="351"/>
    </location>
</feature>
<dbReference type="InterPro" id="IPR000210">
    <property type="entry name" value="BTB/POZ_dom"/>
</dbReference>
<comment type="caution">
    <text evidence="4">The sequence shown here is derived from an EMBL/GenBank/DDBJ whole genome shotgun (WGS) entry which is preliminary data.</text>
</comment>
<dbReference type="InterPro" id="IPR011333">
    <property type="entry name" value="SKP1/BTB/POZ_sf"/>
</dbReference>
<dbReference type="Pfam" id="PF00651">
    <property type="entry name" value="BTB"/>
    <property type="match status" value="1"/>
</dbReference>
<dbReference type="Gene3D" id="3.30.710.10">
    <property type="entry name" value="Potassium Channel Kv1.1, Chain A"/>
    <property type="match status" value="1"/>
</dbReference>
<reference evidence="4" key="1">
    <citation type="submission" date="2023-04" db="EMBL/GenBank/DDBJ databases">
        <title>Black Yeasts Isolated from many extreme environments.</title>
        <authorList>
            <person name="Coleine C."/>
            <person name="Stajich J.E."/>
            <person name="Selbmann L."/>
        </authorList>
    </citation>
    <scope>NUCLEOTIDE SEQUENCE</scope>
    <source>
        <strain evidence="4">CCFEE 5312</strain>
    </source>
</reference>
<evidence type="ECO:0000313" key="5">
    <source>
        <dbReference type="Proteomes" id="UP001271007"/>
    </source>
</evidence>
<dbReference type="AlphaFoldDB" id="A0AAJ0DBM1"/>
<dbReference type="PROSITE" id="PS50097">
    <property type="entry name" value="BTB"/>
    <property type="match status" value="1"/>
</dbReference>
<gene>
    <name evidence="4" type="ORF">LTR09_007918</name>
</gene>
<evidence type="ECO:0000259" key="3">
    <source>
        <dbReference type="PROSITE" id="PS50097"/>
    </source>
</evidence>
<feature type="domain" description="BTB" evidence="3">
    <location>
        <begin position="13"/>
        <end position="89"/>
    </location>
</feature>
<organism evidence="4 5">
    <name type="scientific">Extremus antarcticus</name>
    <dbReference type="NCBI Taxonomy" id="702011"/>
    <lineage>
        <taxon>Eukaryota</taxon>
        <taxon>Fungi</taxon>
        <taxon>Dikarya</taxon>
        <taxon>Ascomycota</taxon>
        <taxon>Pezizomycotina</taxon>
        <taxon>Dothideomycetes</taxon>
        <taxon>Dothideomycetidae</taxon>
        <taxon>Mycosphaerellales</taxon>
        <taxon>Extremaceae</taxon>
        <taxon>Extremus</taxon>
    </lineage>
</organism>
<feature type="coiled-coil region" evidence="1">
    <location>
        <begin position="266"/>
        <end position="293"/>
    </location>
</feature>
<keyword evidence="5" id="KW-1185">Reference proteome</keyword>
<accession>A0AAJ0DBM1</accession>
<dbReference type="EMBL" id="JAWDJX010000029">
    <property type="protein sequence ID" value="KAK3050841.1"/>
    <property type="molecule type" value="Genomic_DNA"/>
</dbReference>
<protein>
    <recommendedName>
        <fullName evidence="3">BTB domain-containing protein</fullName>
    </recommendedName>
</protein>
<evidence type="ECO:0000256" key="1">
    <source>
        <dbReference type="SAM" id="Coils"/>
    </source>
</evidence>
<keyword evidence="1" id="KW-0175">Coiled coil</keyword>
<dbReference type="SUPFAM" id="SSF54695">
    <property type="entry name" value="POZ domain"/>
    <property type="match status" value="1"/>
</dbReference>
<proteinExistence type="predicted"/>
<evidence type="ECO:0000313" key="4">
    <source>
        <dbReference type="EMBL" id="KAK3050841.1"/>
    </source>
</evidence>
<evidence type="ECO:0000256" key="2">
    <source>
        <dbReference type="SAM" id="MobiDB-lite"/>
    </source>
</evidence>